<evidence type="ECO:0000313" key="2">
    <source>
        <dbReference type="EMBL" id="GIX64673.1"/>
    </source>
</evidence>
<dbReference type="EMBL" id="BPLF01000003">
    <property type="protein sequence ID" value="GIX64673.1"/>
    <property type="molecule type" value="Genomic_DNA"/>
</dbReference>
<comment type="caution">
    <text evidence="2">The sequence shown here is derived from an EMBL/GenBank/DDBJ whole genome shotgun (WGS) entry which is preliminary data.</text>
</comment>
<evidence type="ECO:0000256" key="1">
    <source>
        <dbReference type="SAM" id="Phobius"/>
    </source>
</evidence>
<evidence type="ECO:0000313" key="3">
    <source>
        <dbReference type="Proteomes" id="UP001497744"/>
    </source>
</evidence>
<feature type="transmembrane region" description="Helical" evidence="1">
    <location>
        <begin position="6"/>
        <end position="24"/>
    </location>
</feature>
<dbReference type="GeneID" id="94196154"/>
<protein>
    <submittedName>
        <fullName evidence="2">DUF805 domain-containing protein</fullName>
    </submittedName>
</protein>
<keyword evidence="1" id="KW-0812">Transmembrane</keyword>
<reference evidence="2 3" key="1">
    <citation type="submission" date="2021-06" db="EMBL/GenBank/DDBJ databases">
        <title>Genome sequence of Babesia caballi.</title>
        <authorList>
            <person name="Yamagishi J."/>
            <person name="Kidaka T."/>
            <person name="Ochi A."/>
        </authorList>
    </citation>
    <scope>NUCLEOTIDE SEQUENCE [LARGE SCALE GENOMIC DNA]</scope>
    <source>
        <strain evidence="2">USDA-D6B2</strain>
    </source>
</reference>
<accession>A0AAV4LXG2</accession>
<gene>
    <name evidence="2" type="ORF">BcabD6B2_41080</name>
</gene>
<proteinExistence type="predicted"/>
<dbReference type="RefSeq" id="XP_067716742.1">
    <property type="nucleotide sequence ID" value="XM_067860641.1"/>
</dbReference>
<keyword evidence="1" id="KW-1133">Transmembrane helix</keyword>
<dbReference type="Proteomes" id="UP001497744">
    <property type="component" value="Unassembled WGS sequence"/>
</dbReference>
<sequence>MGTLFLTIRTVMFRIIIILIMAVLPHIKEGGRHISGIINHEKLEPEGKIVVKDVKRAGKAGWNRLGPGLDKLFISFFEWWITINGEHLKLIGQFKIHKYVGRKGGHS</sequence>
<name>A0AAV4LXG2_BABCB</name>
<dbReference type="AlphaFoldDB" id="A0AAV4LXG2"/>
<keyword evidence="1" id="KW-0472">Membrane</keyword>
<organism evidence="2 3">
    <name type="scientific">Babesia caballi</name>
    <dbReference type="NCBI Taxonomy" id="5871"/>
    <lineage>
        <taxon>Eukaryota</taxon>
        <taxon>Sar</taxon>
        <taxon>Alveolata</taxon>
        <taxon>Apicomplexa</taxon>
        <taxon>Aconoidasida</taxon>
        <taxon>Piroplasmida</taxon>
        <taxon>Babesiidae</taxon>
        <taxon>Babesia</taxon>
    </lineage>
</organism>
<keyword evidence="3" id="KW-1185">Reference proteome</keyword>